<dbReference type="AlphaFoldDB" id="A0A1M7Z134"/>
<dbReference type="RefSeq" id="WP_073586109.1">
    <property type="nucleotide sequence ID" value="NZ_AP024898.1"/>
</dbReference>
<dbReference type="OrthoDB" id="490158at2"/>
<organism evidence="1 2">
    <name type="scientific">Vibrio quintilis</name>
    <dbReference type="NCBI Taxonomy" id="1117707"/>
    <lineage>
        <taxon>Bacteria</taxon>
        <taxon>Pseudomonadati</taxon>
        <taxon>Pseudomonadota</taxon>
        <taxon>Gammaproteobacteria</taxon>
        <taxon>Vibrionales</taxon>
        <taxon>Vibrionaceae</taxon>
        <taxon>Vibrio</taxon>
    </lineage>
</organism>
<dbReference type="Proteomes" id="UP000184600">
    <property type="component" value="Unassembled WGS sequence"/>
</dbReference>
<dbReference type="EMBL" id="FRFG01000073">
    <property type="protein sequence ID" value="SHO58668.1"/>
    <property type="molecule type" value="Genomic_DNA"/>
</dbReference>
<sequence>MTLNFMDMGLNRVVNFPVYTLGPSGTSSEFASQYFCRRMNQNYQQRRHRINLMPTYEEARDEVKHQHGVMVVANAYASINNFYMDPNLELLATFVFDTPLYGLAVKQDLPDRELRIASHPAPIPLIEELIPEGVQVREIIRMTSTSAAAQAVVNNEVDMALTTEIAAGLHQLKFVSRIRPIHMLWSVFGYGVDDEVKSEEKNKQEGEITC</sequence>
<evidence type="ECO:0000313" key="2">
    <source>
        <dbReference type="Proteomes" id="UP000184600"/>
    </source>
</evidence>
<name>A0A1M7Z134_9VIBR</name>
<dbReference type="SUPFAM" id="SSF53850">
    <property type="entry name" value="Periplasmic binding protein-like II"/>
    <property type="match status" value="1"/>
</dbReference>
<accession>A0A1M7Z134</accession>
<evidence type="ECO:0000313" key="1">
    <source>
        <dbReference type="EMBL" id="SHO58668.1"/>
    </source>
</evidence>
<protein>
    <submittedName>
        <fullName evidence="1">Prephenate dehydratase</fullName>
    </submittedName>
</protein>
<gene>
    <name evidence="1" type="ORF">VQ7734_04440</name>
</gene>
<reference evidence="2" key="1">
    <citation type="submission" date="2016-12" db="EMBL/GenBank/DDBJ databases">
        <authorList>
            <person name="Rodrigo-Torres L."/>
            <person name="Arahal R.D."/>
            <person name="Lucena T."/>
        </authorList>
    </citation>
    <scope>NUCLEOTIDE SEQUENCE [LARGE SCALE GENOMIC DNA]</scope>
</reference>
<proteinExistence type="predicted"/>
<keyword evidence="2" id="KW-1185">Reference proteome</keyword>
<dbReference type="STRING" id="1117707.VQ7734_04440"/>